<feature type="domain" description="N-acetyltransferase" evidence="3">
    <location>
        <begin position="5"/>
        <end position="167"/>
    </location>
</feature>
<name>A0A919R6K4_9ACTN</name>
<sequence>MRTDVTLRRLDEDVLADLLAAAVAGADPLEVMPPVAGPPGWTPERREAFLDFHRARSLSATPVETTYAIVAGGTVAGAARLRPVDGVPGAVETGVWIDRPRRGTGVGRAVLGLLVAEARAAGATRLHADTTAGNQAARSLLARLGATMEVHGDEVTAWADLTTAGPR</sequence>
<dbReference type="AlphaFoldDB" id="A0A919R6K4"/>
<evidence type="ECO:0000313" key="5">
    <source>
        <dbReference type="Proteomes" id="UP000655287"/>
    </source>
</evidence>
<keyword evidence="1" id="KW-0808">Transferase</keyword>
<dbReference type="Proteomes" id="UP000655287">
    <property type="component" value="Unassembled WGS sequence"/>
</dbReference>
<dbReference type="Pfam" id="PF00583">
    <property type="entry name" value="Acetyltransf_1"/>
    <property type="match status" value="1"/>
</dbReference>
<organism evidence="4 5">
    <name type="scientific">Sphaerisporangium rufum</name>
    <dbReference type="NCBI Taxonomy" id="1381558"/>
    <lineage>
        <taxon>Bacteria</taxon>
        <taxon>Bacillati</taxon>
        <taxon>Actinomycetota</taxon>
        <taxon>Actinomycetes</taxon>
        <taxon>Streptosporangiales</taxon>
        <taxon>Streptosporangiaceae</taxon>
        <taxon>Sphaerisporangium</taxon>
    </lineage>
</organism>
<evidence type="ECO:0000313" key="4">
    <source>
        <dbReference type="EMBL" id="GII80631.1"/>
    </source>
</evidence>
<evidence type="ECO:0000256" key="1">
    <source>
        <dbReference type="ARBA" id="ARBA00022679"/>
    </source>
</evidence>
<gene>
    <name evidence="4" type="ORF">Sru01_56130</name>
</gene>
<evidence type="ECO:0000259" key="3">
    <source>
        <dbReference type="PROSITE" id="PS51186"/>
    </source>
</evidence>
<reference evidence="4" key="1">
    <citation type="submission" date="2021-01" db="EMBL/GenBank/DDBJ databases">
        <title>Whole genome shotgun sequence of Sphaerisporangium rufum NBRC 109079.</title>
        <authorList>
            <person name="Komaki H."/>
            <person name="Tamura T."/>
        </authorList>
    </citation>
    <scope>NUCLEOTIDE SEQUENCE</scope>
    <source>
        <strain evidence="4">NBRC 109079</strain>
    </source>
</reference>
<dbReference type="InterPro" id="IPR050832">
    <property type="entry name" value="Bact_Acetyltransf"/>
</dbReference>
<accession>A0A919R6K4</accession>
<dbReference type="InterPro" id="IPR016181">
    <property type="entry name" value="Acyl_CoA_acyltransferase"/>
</dbReference>
<protein>
    <recommendedName>
        <fullName evidence="3">N-acetyltransferase domain-containing protein</fullName>
    </recommendedName>
</protein>
<dbReference type="InterPro" id="IPR000182">
    <property type="entry name" value="GNAT_dom"/>
</dbReference>
<keyword evidence="5" id="KW-1185">Reference proteome</keyword>
<proteinExistence type="predicted"/>
<dbReference type="SUPFAM" id="SSF55729">
    <property type="entry name" value="Acyl-CoA N-acyltransferases (Nat)"/>
    <property type="match status" value="1"/>
</dbReference>
<evidence type="ECO:0000256" key="2">
    <source>
        <dbReference type="ARBA" id="ARBA00023315"/>
    </source>
</evidence>
<dbReference type="PANTHER" id="PTHR43877">
    <property type="entry name" value="AMINOALKYLPHOSPHONATE N-ACETYLTRANSFERASE-RELATED-RELATED"/>
    <property type="match status" value="1"/>
</dbReference>
<dbReference type="CDD" id="cd04301">
    <property type="entry name" value="NAT_SF"/>
    <property type="match status" value="1"/>
</dbReference>
<keyword evidence="2" id="KW-0012">Acyltransferase</keyword>
<comment type="caution">
    <text evidence="4">The sequence shown here is derived from an EMBL/GenBank/DDBJ whole genome shotgun (WGS) entry which is preliminary data.</text>
</comment>
<dbReference type="Gene3D" id="3.40.630.30">
    <property type="match status" value="1"/>
</dbReference>
<dbReference type="RefSeq" id="WP_203991647.1">
    <property type="nucleotide sequence ID" value="NZ_BOOU01000076.1"/>
</dbReference>
<dbReference type="EMBL" id="BOOU01000076">
    <property type="protein sequence ID" value="GII80631.1"/>
    <property type="molecule type" value="Genomic_DNA"/>
</dbReference>
<dbReference type="GO" id="GO:0016747">
    <property type="term" value="F:acyltransferase activity, transferring groups other than amino-acyl groups"/>
    <property type="evidence" value="ECO:0007669"/>
    <property type="project" value="InterPro"/>
</dbReference>
<dbReference type="PROSITE" id="PS51186">
    <property type="entry name" value="GNAT"/>
    <property type="match status" value="1"/>
</dbReference>